<name>A0A927U966_9FIRM</name>
<protein>
    <submittedName>
        <fullName evidence="1">Uncharacterized protein</fullName>
    </submittedName>
</protein>
<dbReference type="EMBL" id="SVER01000030">
    <property type="protein sequence ID" value="MBE5920330.1"/>
    <property type="molecule type" value="Genomic_DNA"/>
</dbReference>
<gene>
    <name evidence="1" type="ORF">E7272_10880</name>
</gene>
<dbReference type="AlphaFoldDB" id="A0A927U966"/>
<dbReference type="Proteomes" id="UP000766246">
    <property type="component" value="Unassembled WGS sequence"/>
</dbReference>
<accession>A0A927U966</accession>
<organism evidence="1 2">
    <name type="scientific">Pseudobutyrivibrio ruminis</name>
    <dbReference type="NCBI Taxonomy" id="46206"/>
    <lineage>
        <taxon>Bacteria</taxon>
        <taxon>Bacillati</taxon>
        <taxon>Bacillota</taxon>
        <taxon>Clostridia</taxon>
        <taxon>Lachnospirales</taxon>
        <taxon>Lachnospiraceae</taxon>
        <taxon>Pseudobutyrivibrio</taxon>
    </lineage>
</organism>
<evidence type="ECO:0000313" key="1">
    <source>
        <dbReference type="EMBL" id="MBE5920330.1"/>
    </source>
</evidence>
<reference evidence="1" key="1">
    <citation type="submission" date="2019-04" db="EMBL/GenBank/DDBJ databases">
        <title>Evolution of Biomass-Degrading Anaerobic Consortia Revealed by Metagenomics.</title>
        <authorList>
            <person name="Peng X."/>
        </authorList>
    </citation>
    <scope>NUCLEOTIDE SEQUENCE</scope>
    <source>
        <strain evidence="1">SIG311</strain>
    </source>
</reference>
<proteinExistence type="predicted"/>
<sequence length="127" mass="14700">MEDDMYYRISEWIDSAMKNGMPKEVISVCFNLYDDVDSTWSLEMVGCSSFDEDDSDWACDEVTDFGTRNNPLRWSQDSDWSEIQLMISDMVSRYLKEGTYKILFNNLDGVAVGFVDGDLELLKRNSK</sequence>
<comment type="caution">
    <text evidence="1">The sequence shown here is derived from an EMBL/GenBank/DDBJ whole genome shotgun (WGS) entry which is preliminary data.</text>
</comment>
<evidence type="ECO:0000313" key="2">
    <source>
        <dbReference type="Proteomes" id="UP000766246"/>
    </source>
</evidence>